<comment type="caution">
    <text evidence="2">The sequence shown here is derived from an EMBL/GenBank/DDBJ whole genome shotgun (WGS) entry which is preliminary data.</text>
</comment>
<keyword evidence="1" id="KW-0472">Membrane</keyword>
<gene>
    <name evidence="2" type="ORF">BD821_102207</name>
</gene>
<name>A0A2S6G075_9CLOT</name>
<protein>
    <submittedName>
        <fullName evidence="2">Uncharacterized protein</fullName>
    </submittedName>
</protein>
<keyword evidence="1" id="KW-0812">Transmembrane</keyword>
<accession>A0A2S6G075</accession>
<dbReference type="RefSeq" id="WP_104409284.1">
    <property type="nucleotide sequence ID" value="NZ_PTIS01000002.1"/>
</dbReference>
<evidence type="ECO:0000256" key="1">
    <source>
        <dbReference type="SAM" id="Phobius"/>
    </source>
</evidence>
<dbReference type="AlphaFoldDB" id="A0A2S6G075"/>
<evidence type="ECO:0000313" key="3">
    <source>
        <dbReference type="Proteomes" id="UP000239863"/>
    </source>
</evidence>
<reference evidence="2 3" key="1">
    <citation type="submission" date="2018-02" db="EMBL/GenBank/DDBJ databases">
        <title>Genomic Encyclopedia of Archaeal and Bacterial Type Strains, Phase II (KMG-II): from individual species to whole genera.</title>
        <authorList>
            <person name="Goeker M."/>
        </authorList>
    </citation>
    <scope>NUCLEOTIDE SEQUENCE [LARGE SCALE GENOMIC DNA]</scope>
    <source>
        <strain evidence="2 3">DSM 15099</strain>
    </source>
</reference>
<dbReference type="Proteomes" id="UP000239863">
    <property type="component" value="Unassembled WGS sequence"/>
</dbReference>
<feature type="transmembrane region" description="Helical" evidence="1">
    <location>
        <begin position="6"/>
        <end position="28"/>
    </location>
</feature>
<evidence type="ECO:0000313" key="2">
    <source>
        <dbReference type="EMBL" id="PPK49288.1"/>
    </source>
</evidence>
<dbReference type="EMBL" id="PTIS01000002">
    <property type="protein sequence ID" value="PPK49288.1"/>
    <property type="molecule type" value="Genomic_DNA"/>
</dbReference>
<feature type="transmembrane region" description="Helical" evidence="1">
    <location>
        <begin position="40"/>
        <end position="63"/>
    </location>
</feature>
<keyword evidence="1" id="KW-1133">Transmembrane helix</keyword>
<proteinExistence type="predicted"/>
<organism evidence="2 3">
    <name type="scientific">Clostridium algidicarnis DSM 15099</name>
    <dbReference type="NCBI Taxonomy" id="1121295"/>
    <lineage>
        <taxon>Bacteria</taxon>
        <taxon>Bacillati</taxon>
        <taxon>Bacillota</taxon>
        <taxon>Clostridia</taxon>
        <taxon>Eubacteriales</taxon>
        <taxon>Clostridiaceae</taxon>
        <taxon>Clostridium</taxon>
    </lineage>
</organism>
<sequence length="64" mass="7310">MFKVLEYVAIVAAIIGVIYLSLFCESIIKGEKEKVLKYFLRSLIFIGAFGIYVVIVVVFKIPFF</sequence>